<evidence type="ECO:0000313" key="11">
    <source>
        <dbReference type="Proteomes" id="UP000191285"/>
    </source>
</evidence>
<reference evidence="11" key="1">
    <citation type="journal article" date="2017" name="Nat. Microbiol.">
        <title>Global analysis of biosynthetic gene clusters reveals vast potential of secondary metabolite production in Penicillium species.</title>
        <authorList>
            <person name="Nielsen J.C."/>
            <person name="Grijseels S."/>
            <person name="Prigent S."/>
            <person name="Ji B."/>
            <person name="Dainat J."/>
            <person name="Nielsen K.F."/>
            <person name="Frisvad J.C."/>
            <person name="Workman M."/>
            <person name="Nielsen J."/>
        </authorList>
    </citation>
    <scope>NUCLEOTIDE SEQUENCE [LARGE SCALE GENOMIC DNA]</scope>
    <source>
        <strain evidence="11">IBT 24891</strain>
    </source>
</reference>
<keyword evidence="11" id="KW-1185">Reference proteome</keyword>
<dbReference type="Gene3D" id="1.10.510.10">
    <property type="entry name" value="Transferase(Phosphotransferase) domain 1"/>
    <property type="match status" value="1"/>
</dbReference>
<dbReference type="EC" id="2.7.11.24" evidence="2"/>
<evidence type="ECO:0000259" key="9">
    <source>
        <dbReference type="PROSITE" id="PS50011"/>
    </source>
</evidence>
<evidence type="ECO:0000256" key="5">
    <source>
        <dbReference type="ARBA" id="ARBA00022741"/>
    </source>
</evidence>
<dbReference type="Gene3D" id="3.30.200.20">
    <property type="entry name" value="Phosphorylase Kinase, domain 1"/>
    <property type="match status" value="1"/>
</dbReference>
<dbReference type="Proteomes" id="UP000191285">
    <property type="component" value="Unassembled WGS sequence"/>
</dbReference>
<evidence type="ECO:0000256" key="8">
    <source>
        <dbReference type="ARBA" id="ARBA00061056"/>
    </source>
</evidence>
<dbReference type="STRING" id="303698.A0A1V6SV46"/>
<evidence type="ECO:0000313" key="10">
    <source>
        <dbReference type="EMBL" id="OQE17881.1"/>
    </source>
</evidence>
<keyword evidence="7" id="KW-0067">ATP-binding</keyword>
<protein>
    <recommendedName>
        <fullName evidence="2">mitogen-activated protein kinase</fullName>
        <ecNumber evidence="2">2.7.11.24</ecNumber>
    </recommendedName>
</protein>
<dbReference type="EMBL" id="MLKD01000019">
    <property type="protein sequence ID" value="OQE17881.1"/>
    <property type="molecule type" value="Genomic_DNA"/>
</dbReference>
<dbReference type="GO" id="GO:0005524">
    <property type="term" value="F:ATP binding"/>
    <property type="evidence" value="ECO:0007669"/>
    <property type="project" value="UniProtKB-KW"/>
</dbReference>
<comment type="similarity">
    <text evidence="8">Belongs to the protein kinase superfamily. Ser/Thr protein kinase family. MAP kinase subfamily.</text>
</comment>
<dbReference type="PRINTS" id="PR01773">
    <property type="entry name" value="P38MAPKINASE"/>
</dbReference>
<evidence type="ECO:0000256" key="2">
    <source>
        <dbReference type="ARBA" id="ARBA00012411"/>
    </source>
</evidence>
<keyword evidence="5" id="KW-0547">Nucleotide-binding</keyword>
<feature type="domain" description="Protein kinase" evidence="9">
    <location>
        <begin position="20"/>
        <end position="299"/>
    </location>
</feature>
<dbReference type="Pfam" id="PF00069">
    <property type="entry name" value="Pkinase"/>
    <property type="match status" value="1"/>
</dbReference>
<dbReference type="InterPro" id="IPR008352">
    <property type="entry name" value="MAPK_HOG-like"/>
</dbReference>
<keyword evidence="3" id="KW-0723">Serine/threonine-protein kinase</keyword>
<dbReference type="FunFam" id="1.10.510.10:FF:000049">
    <property type="entry name" value="Mitogen-activated protein kinase"/>
    <property type="match status" value="1"/>
</dbReference>
<evidence type="ECO:0000256" key="7">
    <source>
        <dbReference type="ARBA" id="ARBA00022840"/>
    </source>
</evidence>
<evidence type="ECO:0000256" key="6">
    <source>
        <dbReference type="ARBA" id="ARBA00022777"/>
    </source>
</evidence>
<name>A0A1V6SV46_9EURO</name>
<accession>A0A1V6SV46</accession>
<comment type="caution">
    <text evidence="10">The sequence shown here is derived from an EMBL/GenBank/DDBJ whole genome shotgun (WGS) entry which is preliminary data.</text>
</comment>
<dbReference type="InterPro" id="IPR000719">
    <property type="entry name" value="Prot_kinase_dom"/>
</dbReference>
<dbReference type="InterPro" id="IPR050117">
    <property type="entry name" value="MAPK"/>
</dbReference>
<dbReference type="SUPFAM" id="SSF56112">
    <property type="entry name" value="Protein kinase-like (PK-like)"/>
    <property type="match status" value="1"/>
</dbReference>
<sequence>MADFTNSQVMGVSFDIPTRYQEPQAVELDADGLVCSAADKILRNVVAVRKVTKPFGSSILAKRALREIKLLRYLRHENIVGLNDIFISPAEDLYIVTELMWTNLQRLIERGPMEDAFARYFSYQILRGLKYVHSAGIIHRDLKPSTILINNNCDLKISGFEHARLQGPQMTGYVVTRLYRAPEIMLTWQKYSAKVDIWSSACIIAEMLLGKPIFPATSHAEQFQQIVKLLGSPPSWIREMVTNSNTRGFIDCLPRCPRRSFADVFPNFDKEANDLLERMLVFDVNERINARDALSHPYLRLYHDPNDEPTVKETFDWSFDNTQTTVENWKRIVYKEVWKFRTLEVKHGNEMNMHMGGKPKEETVPINIVSTSDPDGHIMSGTEEFDDILSSFCQNFDSGEMTTSYQAESVTGSS</sequence>
<evidence type="ECO:0000256" key="3">
    <source>
        <dbReference type="ARBA" id="ARBA00022527"/>
    </source>
</evidence>
<dbReference type="InterPro" id="IPR003527">
    <property type="entry name" value="MAP_kinase_CS"/>
</dbReference>
<dbReference type="AlphaFoldDB" id="A0A1V6SV46"/>
<keyword evidence="6" id="KW-0418">Kinase</keyword>
<dbReference type="OrthoDB" id="192887at2759"/>
<dbReference type="PANTHER" id="PTHR24055">
    <property type="entry name" value="MITOGEN-ACTIVATED PROTEIN KINASE"/>
    <property type="match status" value="1"/>
</dbReference>
<dbReference type="GO" id="GO:0004707">
    <property type="term" value="F:MAP kinase activity"/>
    <property type="evidence" value="ECO:0007669"/>
    <property type="project" value="UniProtKB-EC"/>
</dbReference>
<gene>
    <name evidence="10" type="ORF">PENSTE_c019G09064</name>
</gene>
<keyword evidence="4" id="KW-0808">Transferase</keyword>
<comment type="cofactor">
    <cofactor evidence="1">
        <name>Mg(2+)</name>
        <dbReference type="ChEBI" id="CHEBI:18420"/>
    </cofactor>
</comment>
<proteinExistence type="inferred from homology"/>
<evidence type="ECO:0000256" key="4">
    <source>
        <dbReference type="ARBA" id="ARBA00022679"/>
    </source>
</evidence>
<evidence type="ECO:0000256" key="1">
    <source>
        <dbReference type="ARBA" id="ARBA00001946"/>
    </source>
</evidence>
<dbReference type="PROSITE" id="PS01351">
    <property type="entry name" value="MAPK"/>
    <property type="match status" value="1"/>
</dbReference>
<dbReference type="PROSITE" id="PS50011">
    <property type="entry name" value="PROTEIN_KINASE_DOM"/>
    <property type="match status" value="1"/>
</dbReference>
<organism evidence="10 11">
    <name type="scientific">Penicillium steckii</name>
    <dbReference type="NCBI Taxonomy" id="303698"/>
    <lineage>
        <taxon>Eukaryota</taxon>
        <taxon>Fungi</taxon>
        <taxon>Dikarya</taxon>
        <taxon>Ascomycota</taxon>
        <taxon>Pezizomycotina</taxon>
        <taxon>Eurotiomycetes</taxon>
        <taxon>Eurotiomycetidae</taxon>
        <taxon>Eurotiales</taxon>
        <taxon>Aspergillaceae</taxon>
        <taxon>Penicillium</taxon>
    </lineage>
</organism>
<dbReference type="InterPro" id="IPR011009">
    <property type="entry name" value="Kinase-like_dom_sf"/>
</dbReference>